<dbReference type="Proteomes" id="UP001139344">
    <property type="component" value="Unassembled WGS sequence"/>
</dbReference>
<evidence type="ECO:0000256" key="8">
    <source>
        <dbReference type="SAM" id="Coils"/>
    </source>
</evidence>
<dbReference type="SUPFAM" id="SSF56954">
    <property type="entry name" value="Outer membrane efflux proteins (OEP)"/>
    <property type="match status" value="1"/>
</dbReference>
<dbReference type="GO" id="GO:0015288">
    <property type="term" value="F:porin activity"/>
    <property type="evidence" value="ECO:0007669"/>
    <property type="project" value="TreeGrafter"/>
</dbReference>
<keyword evidence="11" id="KW-1185">Reference proteome</keyword>
<keyword evidence="9" id="KW-0732">Signal</keyword>
<dbReference type="InterPro" id="IPR003423">
    <property type="entry name" value="OMP_efflux"/>
</dbReference>
<dbReference type="GO" id="GO:1990281">
    <property type="term" value="C:efflux pump complex"/>
    <property type="evidence" value="ECO:0007669"/>
    <property type="project" value="TreeGrafter"/>
</dbReference>
<comment type="subcellular location">
    <subcellularLocation>
        <location evidence="1">Cell outer membrane</location>
    </subcellularLocation>
</comment>
<proteinExistence type="inferred from homology"/>
<evidence type="ECO:0000256" key="9">
    <source>
        <dbReference type="SAM" id="SignalP"/>
    </source>
</evidence>
<evidence type="ECO:0000313" key="10">
    <source>
        <dbReference type="EMBL" id="MCG9972161.1"/>
    </source>
</evidence>
<evidence type="ECO:0000256" key="6">
    <source>
        <dbReference type="ARBA" id="ARBA00023136"/>
    </source>
</evidence>
<keyword evidence="6" id="KW-0472">Membrane</keyword>
<keyword evidence="4" id="KW-1134">Transmembrane beta strand</keyword>
<evidence type="ECO:0000256" key="5">
    <source>
        <dbReference type="ARBA" id="ARBA00022692"/>
    </source>
</evidence>
<feature type="chain" id="PRO_5040806601" evidence="9">
    <location>
        <begin position="22"/>
        <end position="437"/>
    </location>
</feature>
<dbReference type="InterPro" id="IPR051906">
    <property type="entry name" value="TolC-like"/>
</dbReference>
<dbReference type="RefSeq" id="WP_240099131.1">
    <property type="nucleotide sequence ID" value="NZ_JAJSON010000023.1"/>
</dbReference>
<dbReference type="AlphaFoldDB" id="A0A9X1UY67"/>
<name>A0A9X1UY67_9FLAO</name>
<dbReference type="PANTHER" id="PTHR30026:SF20">
    <property type="entry name" value="OUTER MEMBRANE PROTEIN TOLC"/>
    <property type="match status" value="1"/>
</dbReference>
<evidence type="ECO:0000256" key="2">
    <source>
        <dbReference type="ARBA" id="ARBA00007613"/>
    </source>
</evidence>
<comment type="caution">
    <text evidence="10">The sequence shown here is derived from an EMBL/GenBank/DDBJ whole genome shotgun (WGS) entry which is preliminary data.</text>
</comment>
<gene>
    <name evidence="10" type="ORF">LU635_10980</name>
</gene>
<keyword evidence="8" id="KW-0175">Coiled coil</keyword>
<sequence length="437" mass="50014">MKKIKLSAILLLFLAGLPIRAQQVQPVSKDTVLNRVMENNRKLKISEQEFLQARADYRQTNAVFLPNISVSHTGMTTNNPLMAFGSKLNQERINQSDFDPALLNDPDRINNFATKIEVEQPLVNLDGIFKRKAADSKMEATRLKGERTGDYMKLEVEKAYMELQLAYKAVNVLEKAREAALSNQKMASDRYKQGYLQKADILSVEVRVSEINNSLHYAKSNLENASDYLEFLMGQSQEGILKPTDSLQINSLVETENAGISEERSDIKAMELATEARKDMYKADKMSFLPRLNAFGSYELYDEDIFQGDASGYIAGVSLSWDVFQGSKRIGKTQKSRAEYEQAKLEYEQYVSKSTMELNKARRALKDAENKLNLSELAMQQSEESLRIRTNRYEEGLEKTSDLLSAEAKYLEKELEYYQTIYEYNYAKAYLEFLTKK</sequence>
<dbReference type="Gene3D" id="1.20.1600.10">
    <property type="entry name" value="Outer membrane efflux proteins (OEP)"/>
    <property type="match status" value="1"/>
</dbReference>
<evidence type="ECO:0000313" key="11">
    <source>
        <dbReference type="Proteomes" id="UP001139344"/>
    </source>
</evidence>
<keyword evidence="3" id="KW-0813">Transport</keyword>
<organism evidence="10 11">
    <name type="scientific">Christiangramia crocea</name>
    <dbReference type="NCBI Taxonomy" id="2904124"/>
    <lineage>
        <taxon>Bacteria</taxon>
        <taxon>Pseudomonadati</taxon>
        <taxon>Bacteroidota</taxon>
        <taxon>Flavobacteriia</taxon>
        <taxon>Flavobacteriales</taxon>
        <taxon>Flavobacteriaceae</taxon>
        <taxon>Christiangramia</taxon>
    </lineage>
</organism>
<keyword evidence="5" id="KW-0812">Transmembrane</keyword>
<protein>
    <submittedName>
        <fullName evidence="10">TolC family protein</fullName>
    </submittedName>
</protein>
<reference evidence="10" key="1">
    <citation type="submission" date="2021-12" db="EMBL/GenBank/DDBJ databases">
        <title>Description of Gramella crocea sp. nov., a new bacterium isolated from activated sludge.</title>
        <authorList>
            <person name="Zhang X."/>
        </authorList>
    </citation>
    <scope>NUCLEOTIDE SEQUENCE</scope>
    <source>
        <strain evidence="10">YB25</strain>
    </source>
</reference>
<dbReference type="EMBL" id="JAJSON010000023">
    <property type="protein sequence ID" value="MCG9972161.1"/>
    <property type="molecule type" value="Genomic_DNA"/>
</dbReference>
<dbReference type="GO" id="GO:0015562">
    <property type="term" value="F:efflux transmembrane transporter activity"/>
    <property type="evidence" value="ECO:0007669"/>
    <property type="project" value="InterPro"/>
</dbReference>
<evidence type="ECO:0000256" key="7">
    <source>
        <dbReference type="ARBA" id="ARBA00023237"/>
    </source>
</evidence>
<feature type="signal peptide" evidence="9">
    <location>
        <begin position="1"/>
        <end position="21"/>
    </location>
</feature>
<comment type="similarity">
    <text evidence="2">Belongs to the outer membrane factor (OMF) (TC 1.B.17) family.</text>
</comment>
<accession>A0A9X1UY67</accession>
<dbReference type="Pfam" id="PF02321">
    <property type="entry name" value="OEP"/>
    <property type="match status" value="2"/>
</dbReference>
<evidence type="ECO:0000256" key="4">
    <source>
        <dbReference type="ARBA" id="ARBA00022452"/>
    </source>
</evidence>
<dbReference type="GO" id="GO:0009279">
    <property type="term" value="C:cell outer membrane"/>
    <property type="evidence" value="ECO:0007669"/>
    <property type="project" value="UniProtKB-SubCell"/>
</dbReference>
<dbReference type="PANTHER" id="PTHR30026">
    <property type="entry name" value="OUTER MEMBRANE PROTEIN TOLC"/>
    <property type="match status" value="1"/>
</dbReference>
<evidence type="ECO:0000256" key="3">
    <source>
        <dbReference type="ARBA" id="ARBA00022448"/>
    </source>
</evidence>
<evidence type="ECO:0000256" key="1">
    <source>
        <dbReference type="ARBA" id="ARBA00004442"/>
    </source>
</evidence>
<keyword evidence="7" id="KW-0998">Cell outer membrane</keyword>
<feature type="coiled-coil region" evidence="8">
    <location>
        <begin position="351"/>
        <end position="385"/>
    </location>
</feature>